<feature type="active site" description="Tele-phosphohistidine intermediate" evidence="2">
    <location>
        <position position="40"/>
    </location>
</feature>
<dbReference type="NCBIfam" id="NF011580">
    <property type="entry name" value="PRK15004.1"/>
    <property type="match status" value="1"/>
</dbReference>
<dbReference type="Proteomes" id="UP000868500">
    <property type="component" value="Unassembled WGS sequence"/>
</dbReference>
<dbReference type="SMART" id="SM00855">
    <property type="entry name" value="PGAM"/>
    <property type="match status" value="1"/>
</dbReference>
<dbReference type="GO" id="GO:0005737">
    <property type="term" value="C:cytoplasm"/>
    <property type="evidence" value="ECO:0007669"/>
    <property type="project" value="TreeGrafter"/>
</dbReference>
<dbReference type="CDD" id="cd07067">
    <property type="entry name" value="HP_PGM_like"/>
    <property type="match status" value="1"/>
</dbReference>
<dbReference type="InterPro" id="IPR017578">
    <property type="entry name" value="Ribazole_CobC"/>
</dbReference>
<gene>
    <name evidence="4" type="ORF">P298_05245</name>
</gene>
<dbReference type="NCBIfam" id="TIGR03162">
    <property type="entry name" value="ribazole_cobC"/>
    <property type="match status" value="1"/>
</dbReference>
<dbReference type="PANTHER" id="PTHR48100">
    <property type="entry name" value="BROAD-SPECIFICITY PHOSPHATASE YOR283W-RELATED"/>
    <property type="match status" value="1"/>
</dbReference>
<name>A0A3S5YQA6_SALER</name>
<feature type="binding site" evidence="3">
    <location>
        <position position="89"/>
    </location>
    <ligand>
        <name>substrate</name>
    </ligand>
</feature>
<comment type="caution">
    <text evidence="4">The sequence shown here is derived from an EMBL/GenBank/DDBJ whole genome shotgun (WGS) entry which is preliminary data.</text>
</comment>
<evidence type="ECO:0000256" key="3">
    <source>
        <dbReference type="PIRSR" id="PIRSR613078-2"/>
    </source>
</evidence>
<feature type="binding site" evidence="3">
    <location>
        <begin position="39"/>
        <end position="46"/>
    </location>
    <ligand>
        <name>substrate</name>
    </ligand>
</feature>
<dbReference type="PANTHER" id="PTHR48100:SF59">
    <property type="entry name" value="ADENOSYLCOBALAMIN_ALPHA-RIBAZOLE PHOSPHATASE"/>
    <property type="match status" value="1"/>
</dbReference>
<dbReference type="InterPro" id="IPR001345">
    <property type="entry name" value="PG/BPGM_mutase_AS"/>
</dbReference>
<proteinExistence type="predicted"/>
<dbReference type="Gene3D" id="3.40.50.1240">
    <property type="entry name" value="Phosphoglycerate mutase-like"/>
    <property type="match status" value="1"/>
</dbReference>
<evidence type="ECO:0000256" key="2">
    <source>
        <dbReference type="PIRSR" id="PIRSR613078-1"/>
    </source>
</evidence>
<dbReference type="InterPro" id="IPR029033">
    <property type="entry name" value="His_PPase_superfam"/>
</dbReference>
<dbReference type="EMBL" id="AWRC01000002">
    <property type="protein sequence ID" value="OLW04958.1"/>
    <property type="molecule type" value="Genomic_DNA"/>
</dbReference>
<dbReference type="Pfam" id="PF00300">
    <property type="entry name" value="His_Phos_1"/>
    <property type="match status" value="1"/>
</dbReference>
<dbReference type="GO" id="GO:0043755">
    <property type="term" value="F:alpha-ribazole phosphatase activity"/>
    <property type="evidence" value="ECO:0007669"/>
    <property type="project" value="UniProtKB-UniRule"/>
</dbReference>
<evidence type="ECO:0000313" key="4">
    <source>
        <dbReference type="EMBL" id="OLW04958.1"/>
    </source>
</evidence>
<sequence>MPPAKKRYFSEKNVAQSGALSCFAHLTIMRDTMRLWLVRHGETEANVAGLYSGHAPTPLTEKGIGQAKTLHTLLRHAPFDLVLRSELERARHTARLILEGRDTRQHILPELNEMYFGDWEMRHHRDLTREDAESYAAWCTDWQNAVPTNGEGFQAFTRRVERFISRLDAFSDCQNLLIVSHQGVLSLLIARLLAMPAASLWHFRVEQGCWSAIDLCEGFATLKVLNSRAVWRPE</sequence>
<dbReference type="PROSITE" id="PS00175">
    <property type="entry name" value="PG_MUTASE"/>
    <property type="match status" value="1"/>
</dbReference>
<feature type="active site" description="Proton donor/acceptor" evidence="2">
    <location>
        <position position="113"/>
    </location>
</feature>
<protein>
    <recommendedName>
        <fullName evidence="1">Alpha-ribazole phosphatase</fullName>
        <ecNumber evidence="1">3.1.3.73</ecNumber>
    </recommendedName>
</protein>
<dbReference type="InterPro" id="IPR013078">
    <property type="entry name" value="His_Pase_superF_clade-1"/>
</dbReference>
<dbReference type="GO" id="GO:0009236">
    <property type="term" value="P:cobalamin biosynthetic process"/>
    <property type="evidence" value="ECO:0007669"/>
    <property type="project" value="UniProtKB-UniRule"/>
</dbReference>
<dbReference type="InterPro" id="IPR050275">
    <property type="entry name" value="PGM_Phosphatase"/>
</dbReference>
<evidence type="ECO:0000256" key="1">
    <source>
        <dbReference type="NCBIfam" id="TIGR03162"/>
    </source>
</evidence>
<organism evidence="4">
    <name type="scientific">Salmonella enterica subsp. arizonae serovar 18:z4,z23:- str. CVM N26626</name>
    <dbReference type="NCBI Taxonomy" id="1395119"/>
    <lineage>
        <taxon>Bacteria</taxon>
        <taxon>Pseudomonadati</taxon>
        <taxon>Pseudomonadota</taxon>
        <taxon>Gammaproteobacteria</taxon>
        <taxon>Enterobacterales</taxon>
        <taxon>Enterobacteriaceae</taxon>
        <taxon>Salmonella</taxon>
    </lineage>
</organism>
<dbReference type="AlphaFoldDB" id="A0A3S5YQA6"/>
<dbReference type="SUPFAM" id="SSF53254">
    <property type="entry name" value="Phosphoglycerate mutase-like"/>
    <property type="match status" value="1"/>
</dbReference>
<reference evidence="4" key="1">
    <citation type="submission" date="2013-09" db="EMBL/GenBank/DDBJ databases">
        <title>Salmonella enterica subsp. IIIa serovar 18:z4:z23:-.</title>
        <authorList>
            <person name="Chen Y."/>
            <person name="Li C."/>
            <person name="Mcdermott P."/>
            <person name="Zhao S."/>
        </authorList>
    </citation>
    <scope>NUCLEOTIDE SEQUENCE [LARGE SCALE GENOMIC DNA]</scope>
    <source>
        <strain evidence="4">N26626</strain>
    </source>
</reference>
<accession>A0A3S5YQA6</accession>
<dbReference type="EC" id="3.1.3.73" evidence="1"/>